<evidence type="ECO:0000313" key="8">
    <source>
        <dbReference type="Proteomes" id="UP000662111"/>
    </source>
</evidence>
<evidence type="ECO:0000256" key="6">
    <source>
        <dbReference type="ARBA" id="ARBA00023136"/>
    </source>
</evidence>
<evidence type="ECO:0008006" key="9">
    <source>
        <dbReference type="Google" id="ProtNLM"/>
    </source>
</evidence>
<dbReference type="RefSeq" id="WP_022920981.1">
    <property type="nucleotide sequence ID" value="NZ_BMLB01000001.1"/>
</dbReference>
<accession>A0ABQ2F3N8</accession>
<keyword evidence="4" id="KW-0812">Transmembrane</keyword>
<name>A0ABQ2F3N8_9MICO</name>
<comment type="similarity">
    <text evidence="2">Belongs to the CPA3 antiporters (TC 2.A.63) subunit E family.</text>
</comment>
<dbReference type="Pfam" id="PF01899">
    <property type="entry name" value="MNHE"/>
    <property type="match status" value="1"/>
</dbReference>
<reference evidence="8" key="1">
    <citation type="journal article" date="2019" name="Int. J. Syst. Evol. Microbiol.">
        <title>The Global Catalogue of Microorganisms (GCM) 10K type strain sequencing project: providing services to taxonomists for standard genome sequencing and annotation.</title>
        <authorList>
            <consortium name="The Broad Institute Genomics Platform"/>
            <consortium name="The Broad Institute Genome Sequencing Center for Infectious Disease"/>
            <person name="Wu L."/>
            <person name="Ma J."/>
        </authorList>
    </citation>
    <scope>NUCLEOTIDE SEQUENCE [LARGE SCALE GENOMIC DNA]</scope>
    <source>
        <strain evidence="8">CGMCC 1.5362</strain>
    </source>
</reference>
<comment type="subcellular location">
    <subcellularLocation>
        <location evidence="1">Cell membrane</location>
        <topology evidence="1">Multi-pass membrane protein</topology>
    </subcellularLocation>
</comment>
<keyword evidence="8" id="KW-1185">Reference proteome</keyword>
<evidence type="ECO:0000313" key="7">
    <source>
        <dbReference type="EMBL" id="GGK57554.1"/>
    </source>
</evidence>
<evidence type="ECO:0000256" key="1">
    <source>
        <dbReference type="ARBA" id="ARBA00004651"/>
    </source>
</evidence>
<dbReference type="Proteomes" id="UP000662111">
    <property type="component" value="Unassembled WGS sequence"/>
</dbReference>
<comment type="caution">
    <text evidence="7">The sequence shown here is derived from an EMBL/GenBank/DDBJ whole genome shotgun (WGS) entry which is preliminary data.</text>
</comment>
<keyword evidence="6" id="KW-0472">Membrane</keyword>
<dbReference type="InterPro" id="IPR002758">
    <property type="entry name" value="Cation_antiport_E"/>
</dbReference>
<evidence type="ECO:0000256" key="5">
    <source>
        <dbReference type="ARBA" id="ARBA00022989"/>
    </source>
</evidence>
<protein>
    <recommendedName>
        <fullName evidence="9">Sodium:proton antiporter</fullName>
    </recommendedName>
</protein>
<dbReference type="EMBL" id="BMLB01000001">
    <property type="protein sequence ID" value="GGK57554.1"/>
    <property type="molecule type" value="Genomic_DNA"/>
</dbReference>
<evidence type="ECO:0000256" key="3">
    <source>
        <dbReference type="ARBA" id="ARBA00022475"/>
    </source>
</evidence>
<keyword evidence="3" id="KW-1003">Cell membrane</keyword>
<proteinExistence type="inferred from homology"/>
<dbReference type="PANTHER" id="PTHR34584:SF1">
    <property type="entry name" value="NA(+)_H(+) ANTIPORTER SUBUNIT E1"/>
    <property type="match status" value="1"/>
</dbReference>
<evidence type="ECO:0000256" key="2">
    <source>
        <dbReference type="ARBA" id="ARBA00006228"/>
    </source>
</evidence>
<sequence>MINPLRMVSYSAWLGVQIVKGALDVARDALLPGVDMQPAILELPLRCTTDLEVSLMASSITITPGTITVGIASAAGAAPPTLYVHAIYAEDPEAVRADLRIMEDHVLTMTRGSAWARERSAS</sequence>
<dbReference type="PANTHER" id="PTHR34584">
    <property type="entry name" value="NA(+)/H(+) ANTIPORTER SUBUNIT E1"/>
    <property type="match status" value="1"/>
</dbReference>
<keyword evidence="5" id="KW-1133">Transmembrane helix</keyword>
<evidence type="ECO:0000256" key="4">
    <source>
        <dbReference type="ARBA" id="ARBA00022692"/>
    </source>
</evidence>
<organism evidence="7 8">
    <name type="scientific">Ornithinimicrobium pekingense</name>
    <dbReference type="NCBI Taxonomy" id="384677"/>
    <lineage>
        <taxon>Bacteria</taxon>
        <taxon>Bacillati</taxon>
        <taxon>Actinomycetota</taxon>
        <taxon>Actinomycetes</taxon>
        <taxon>Micrococcales</taxon>
        <taxon>Ornithinimicrobiaceae</taxon>
        <taxon>Ornithinimicrobium</taxon>
    </lineage>
</organism>
<gene>
    <name evidence="7" type="ORF">GCM10011509_02440</name>
</gene>